<protein>
    <submittedName>
        <fullName evidence="11">Membrane metallo-endopeptidase-like 1</fullName>
    </submittedName>
</protein>
<dbReference type="InterPro" id="IPR018497">
    <property type="entry name" value="Peptidase_M13_C"/>
</dbReference>
<keyword evidence="8" id="KW-0482">Metalloprotease</keyword>
<evidence type="ECO:0000256" key="5">
    <source>
        <dbReference type="ARBA" id="ARBA00022723"/>
    </source>
</evidence>
<evidence type="ECO:0000256" key="7">
    <source>
        <dbReference type="ARBA" id="ARBA00022833"/>
    </source>
</evidence>
<gene>
    <name evidence="11" type="ORF">ALC56_04940</name>
</gene>
<dbReference type="Proteomes" id="UP000078541">
    <property type="component" value="Unassembled WGS sequence"/>
</dbReference>
<dbReference type="Pfam" id="PF01431">
    <property type="entry name" value="Peptidase_M13"/>
    <property type="match status" value="1"/>
</dbReference>
<keyword evidence="6" id="KW-0378">Hydrolase</keyword>
<dbReference type="AlphaFoldDB" id="A0A195FJU4"/>
<dbReference type="PROSITE" id="PS51885">
    <property type="entry name" value="NEPRILYSIN"/>
    <property type="match status" value="1"/>
</dbReference>
<dbReference type="Pfam" id="PF05649">
    <property type="entry name" value="Peptidase_M13_N"/>
    <property type="match status" value="1"/>
</dbReference>
<feature type="domain" description="Peptidase M13 C-terminal" evidence="9">
    <location>
        <begin position="491"/>
        <end position="696"/>
    </location>
</feature>
<evidence type="ECO:0000256" key="8">
    <source>
        <dbReference type="ARBA" id="ARBA00023049"/>
    </source>
</evidence>
<evidence type="ECO:0000259" key="9">
    <source>
        <dbReference type="Pfam" id="PF01431"/>
    </source>
</evidence>
<dbReference type="InterPro" id="IPR042089">
    <property type="entry name" value="Peptidase_M13_dom_2"/>
</dbReference>
<sequence>MLPSTAEALSGLEIPKNTTRIAKCNDVSSNVIKNMDPNVEPCDDFYKFACGGFLESTIIPDDKTSVTAFSTIVDDLEEQLRLSIEEESPPNELRPFRLAKDFYKACMNKTAIEARGLTPLLNNLKTLGGWPVLEGERWNDGDFTWKDSVYKFRRLGYSVDYFIDFGVSVDLKNNSRRLIDLDQAALGLSREYLSKGFNEKIVQAYYKYMVDIAIILGANPDRARTELKESLEFEIKLANISLPNEKRRNVTLLYNPMTVNELSLAYPNVPWWEYFNTILAPQAQLTQDEIVIVNVPTYLKAFEQLISTTPKRVQANYAFWRATAASISYLTDDIRKRQLKYTVELNGKTEREPRWKECVDIVSGSMAISVGSMYVRKYFKEDAKKTALEMVDDIRQEFTKILKRVDWMDEKTRKNALEKAADMTSHIAYPNELLDDRKLEEFYQGLELSANDYMGSIFNLSIFGTNFSFGRLRKPVNKTEWISHGRPAVVNAFYSSIENSIQFPAGILQGIFFNNDRPHYMNYGGIGFVIGHEITHGFDDQGRQFNKEGNLVDWWEPETKKRYLKRAECIIYQYGNYSVKEVGLNLNGINTQGENIADNGGIKEAYYAYKEWVKRNKPEKRLPGLPYSPEQLFWISAANSWCSKYRPEALKLRITTGFHSPGEFRVRGPLSNMEEFSHDFNCPVGSRMNPEKKCTVW</sequence>
<dbReference type="STRING" id="34720.A0A195FJU4"/>
<feature type="domain" description="Peptidase M13 N-terminal" evidence="10">
    <location>
        <begin position="41"/>
        <end position="430"/>
    </location>
</feature>
<dbReference type="GO" id="GO:0046872">
    <property type="term" value="F:metal ion binding"/>
    <property type="evidence" value="ECO:0007669"/>
    <property type="project" value="UniProtKB-KW"/>
</dbReference>
<dbReference type="GO" id="GO:0004222">
    <property type="term" value="F:metalloendopeptidase activity"/>
    <property type="evidence" value="ECO:0007669"/>
    <property type="project" value="InterPro"/>
</dbReference>
<evidence type="ECO:0000313" key="12">
    <source>
        <dbReference type="Proteomes" id="UP000078541"/>
    </source>
</evidence>
<dbReference type="PANTHER" id="PTHR11733:SF224">
    <property type="entry name" value="NEPRILYSIN-2"/>
    <property type="match status" value="1"/>
</dbReference>
<keyword evidence="4" id="KW-0645">Protease</keyword>
<evidence type="ECO:0000256" key="4">
    <source>
        <dbReference type="ARBA" id="ARBA00022670"/>
    </source>
</evidence>
<dbReference type="InterPro" id="IPR008753">
    <property type="entry name" value="Peptidase_M13_N"/>
</dbReference>
<name>A0A195FJU4_9HYME</name>
<evidence type="ECO:0000256" key="6">
    <source>
        <dbReference type="ARBA" id="ARBA00022801"/>
    </source>
</evidence>
<dbReference type="GO" id="GO:0005886">
    <property type="term" value="C:plasma membrane"/>
    <property type="evidence" value="ECO:0007669"/>
    <property type="project" value="UniProtKB-SubCell"/>
</dbReference>
<evidence type="ECO:0000256" key="3">
    <source>
        <dbReference type="ARBA" id="ARBA00007357"/>
    </source>
</evidence>
<dbReference type="GO" id="GO:0016485">
    <property type="term" value="P:protein processing"/>
    <property type="evidence" value="ECO:0007669"/>
    <property type="project" value="TreeGrafter"/>
</dbReference>
<evidence type="ECO:0000259" key="10">
    <source>
        <dbReference type="Pfam" id="PF05649"/>
    </source>
</evidence>
<reference evidence="11 12" key="1">
    <citation type="submission" date="2016-03" db="EMBL/GenBank/DDBJ databases">
        <title>Trachymyrmex septentrionalis WGS genome.</title>
        <authorList>
            <person name="Nygaard S."/>
            <person name="Hu H."/>
            <person name="Boomsma J."/>
            <person name="Zhang G."/>
        </authorList>
    </citation>
    <scope>NUCLEOTIDE SEQUENCE [LARGE SCALE GENOMIC DNA]</scope>
    <source>
        <strain evidence="11">Tsep2-gDNA-1</strain>
        <tissue evidence="11">Whole body</tissue>
    </source>
</reference>
<dbReference type="InterPro" id="IPR000718">
    <property type="entry name" value="Peptidase_M13"/>
</dbReference>
<keyword evidence="12" id="KW-1185">Reference proteome</keyword>
<evidence type="ECO:0000256" key="1">
    <source>
        <dbReference type="ARBA" id="ARBA00001947"/>
    </source>
</evidence>
<organism evidence="11 12">
    <name type="scientific">Trachymyrmex septentrionalis</name>
    <dbReference type="NCBI Taxonomy" id="34720"/>
    <lineage>
        <taxon>Eukaryota</taxon>
        <taxon>Metazoa</taxon>
        <taxon>Ecdysozoa</taxon>
        <taxon>Arthropoda</taxon>
        <taxon>Hexapoda</taxon>
        <taxon>Insecta</taxon>
        <taxon>Pterygota</taxon>
        <taxon>Neoptera</taxon>
        <taxon>Endopterygota</taxon>
        <taxon>Hymenoptera</taxon>
        <taxon>Apocrita</taxon>
        <taxon>Aculeata</taxon>
        <taxon>Formicoidea</taxon>
        <taxon>Formicidae</taxon>
        <taxon>Myrmicinae</taxon>
        <taxon>Trachymyrmex</taxon>
    </lineage>
</organism>
<dbReference type="Gene3D" id="1.10.1380.10">
    <property type="entry name" value="Neutral endopeptidase , domain2"/>
    <property type="match status" value="1"/>
</dbReference>
<evidence type="ECO:0000313" key="11">
    <source>
        <dbReference type="EMBL" id="KYN40631.1"/>
    </source>
</evidence>
<dbReference type="CDD" id="cd08662">
    <property type="entry name" value="M13"/>
    <property type="match status" value="1"/>
</dbReference>
<dbReference type="PRINTS" id="PR00786">
    <property type="entry name" value="NEPRILYSIN"/>
</dbReference>
<comment type="similarity">
    <text evidence="3">Belongs to the peptidase M13 family.</text>
</comment>
<dbReference type="Gene3D" id="3.40.390.10">
    <property type="entry name" value="Collagenase (Catalytic Domain)"/>
    <property type="match status" value="1"/>
</dbReference>
<dbReference type="EMBL" id="KQ981522">
    <property type="protein sequence ID" value="KYN40631.1"/>
    <property type="molecule type" value="Genomic_DNA"/>
</dbReference>
<dbReference type="InterPro" id="IPR024079">
    <property type="entry name" value="MetalloPept_cat_dom_sf"/>
</dbReference>
<evidence type="ECO:0000256" key="2">
    <source>
        <dbReference type="ARBA" id="ARBA00004401"/>
    </source>
</evidence>
<accession>A0A195FJU4</accession>
<keyword evidence="5" id="KW-0479">Metal-binding</keyword>
<dbReference type="SUPFAM" id="SSF55486">
    <property type="entry name" value="Metalloproteases ('zincins'), catalytic domain"/>
    <property type="match status" value="1"/>
</dbReference>
<keyword evidence="7" id="KW-0862">Zinc</keyword>
<dbReference type="PANTHER" id="PTHR11733">
    <property type="entry name" value="ZINC METALLOPROTEASE FAMILY M13 NEPRILYSIN-RELATED"/>
    <property type="match status" value="1"/>
</dbReference>
<comment type="cofactor">
    <cofactor evidence="1">
        <name>Zn(2+)</name>
        <dbReference type="ChEBI" id="CHEBI:29105"/>
    </cofactor>
</comment>
<proteinExistence type="inferred from homology"/>
<comment type="subcellular location">
    <subcellularLocation>
        <location evidence="2">Cell membrane</location>
        <topology evidence="2">Single-pass type II membrane protein</topology>
    </subcellularLocation>
</comment>